<dbReference type="SUPFAM" id="SSF52540">
    <property type="entry name" value="P-loop containing nucleoside triphosphate hydrolases"/>
    <property type="match status" value="1"/>
</dbReference>
<dbReference type="InterPro" id="IPR019734">
    <property type="entry name" value="TPR_rpt"/>
</dbReference>
<dbReference type="GO" id="GO:0043531">
    <property type="term" value="F:ADP binding"/>
    <property type="evidence" value="ECO:0007669"/>
    <property type="project" value="InterPro"/>
</dbReference>
<dbReference type="PRINTS" id="PR00364">
    <property type="entry name" value="DISEASERSIST"/>
</dbReference>
<proteinExistence type="predicted"/>
<dbReference type="InterPro" id="IPR011990">
    <property type="entry name" value="TPR-like_helical_dom_sf"/>
</dbReference>
<sequence length="782" mass="85138">MSEDDSTSLVTENSNVGGNIVQIGIVRGDVSLATDSPTTVVPRQLPADVALFTGRVDDMGRLEGFLQDIAGADTSALVISAIAGTAGVGKTALALHWAHRVRKEFPDGDLYINLRGYDPEPPVTSEEALSHFLRALGTPASDIPPSVAEKSALYRSLLASRKILVVLDNASSEDQVRPLLPGNAGCVVVVTSRNALAGLVSRDGARRITLDLLSTAEAVTLLREVLRVVHEDADDTILAELAALCSHLPLALRIAGEIVAFRPQRPIAALVAELADVRERLRVLSSPEDKTVAVRAVFSWSYKTLSDETALLFRRLGLHVTPDFGGPVAAALAGISVPDAQTGLEELARAHLVEEPTPGRFRFHDLLRAYATEMAHADDSAEDTTDAVKRMLAFYRNGAEEAAATTPHQPHEPPKLAPDAAALISFTDAREAQSWCESERANLIAALQLAKSLTDEAAWRIPVALRGFFGNTLPRNEFLEVAEGALVVAGALADSHAHAWSHQILADVYHGYREFKKAAHLYDQAALRWQALDDLRGHAMSTYCCGVAAWNMGNLRVAEEQWQTALQLWQSVEDASGVAIAHHALAYYYWLQEKPDQALEHHEAAEALAAAHVRYDDFLPQRLPRSVVGDTDERISYLLESLKTHQQSKNRLAEAWALWDLANADTFKATPYLEKAVEIFADLDGDMHRKAQKMLDDRRCGIRRSDDTTVLPVQAAVSRPPETSAHDLTPPAPSADGGLRFLLVAGPCAFSLLLWVLDFRVAAGLGLLVTALILWALIRRHR</sequence>
<gene>
    <name evidence="3" type="ORF">G7043_32410</name>
</gene>
<dbReference type="Pfam" id="PF13424">
    <property type="entry name" value="TPR_12"/>
    <property type="match status" value="1"/>
</dbReference>
<keyword evidence="4" id="KW-1185">Reference proteome</keyword>
<dbReference type="InterPro" id="IPR027417">
    <property type="entry name" value="P-loop_NTPase"/>
</dbReference>
<dbReference type="Gene3D" id="3.40.50.300">
    <property type="entry name" value="P-loop containing nucleotide triphosphate hydrolases"/>
    <property type="match status" value="1"/>
</dbReference>
<dbReference type="SUPFAM" id="SSF48452">
    <property type="entry name" value="TPR-like"/>
    <property type="match status" value="1"/>
</dbReference>
<feature type="transmembrane region" description="Helical" evidence="1">
    <location>
        <begin position="752"/>
        <end position="778"/>
    </location>
</feature>
<reference evidence="3 4" key="1">
    <citation type="submission" date="2020-03" db="EMBL/GenBank/DDBJ databases">
        <title>Isolation and identification of active actinomycetes.</title>
        <authorList>
            <person name="Sun X."/>
        </authorList>
    </citation>
    <scope>NUCLEOTIDE SEQUENCE [LARGE SCALE GENOMIC DNA]</scope>
    <source>
        <strain evidence="3 4">NEAU-D13</strain>
    </source>
</reference>
<dbReference type="Pfam" id="PF00931">
    <property type="entry name" value="NB-ARC"/>
    <property type="match status" value="1"/>
</dbReference>
<dbReference type="PANTHER" id="PTHR47691">
    <property type="entry name" value="REGULATOR-RELATED"/>
    <property type="match status" value="1"/>
</dbReference>
<dbReference type="RefSeq" id="WP_166052212.1">
    <property type="nucleotide sequence ID" value="NZ_JAAMPJ010000010.1"/>
</dbReference>
<dbReference type="PANTHER" id="PTHR47691:SF3">
    <property type="entry name" value="HTH-TYPE TRANSCRIPTIONAL REGULATOR RV0890C-RELATED"/>
    <property type="match status" value="1"/>
</dbReference>
<dbReference type="EMBL" id="JAAMPJ010000010">
    <property type="protein sequence ID" value="NGY63632.1"/>
    <property type="molecule type" value="Genomic_DNA"/>
</dbReference>
<evidence type="ECO:0000313" key="3">
    <source>
        <dbReference type="EMBL" id="NGY63632.1"/>
    </source>
</evidence>
<name>A0A7C9VUW7_9PSEU</name>
<accession>A0A7C9VUW7</accession>
<dbReference type="Gene3D" id="1.25.40.10">
    <property type="entry name" value="Tetratricopeptide repeat domain"/>
    <property type="match status" value="2"/>
</dbReference>
<dbReference type="Proteomes" id="UP000481360">
    <property type="component" value="Unassembled WGS sequence"/>
</dbReference>
<feature type="domain" description="NB-ARC" evidence="2">
    <location>
        <begin position="75"/>
        <end position="224"/>
    </location>
</feature>
<organism evidence="3 4">
    <name type="scientific">Lentzea alba</name>
    <dbReference type="NCBI Taxonomy" id="2714351"/>
    <lineage>
        <taxon>Bacteria</taxon>
        <taxon>Bacillati</taxon>
        <taxon>Actinomycetota</taxon>
        <taxon>Actinomycetes</taxon>
        <taxon>Pseudonocardiales</taxon>
        <taxon>Pseudonocardiaceae</taxon>
        <taxon>Lentzea</taxon>
    </lineage>
</organism>
<evidence type="ECO:0000313" key="4">
    <source>
        <dbReference type="Proteomes" id="UP000481360"/>
    </source>
</evidence>
<comment type="caution">
    <text evidence="3">The sequence shown here is derived from an EMBL/GenBank/DDBJ whole genome shotgun (WGS) entry which is preliminary data.</text>
</comment>
<keyword evidence="1" id="KW-0472">Membrane</keyword>
<dbReference type="InterPro" id="IPR002182">
    <property type="entry name" value="NB-ARC"/>
</dbReference>
<dbReference type="AlphaFoldDB" id="A0A7C9VUW7"/>
<protein>
    <submittedName>
        <fullName evidence="3">Tetratricopeptide repeat protein</fullName>
    </submittedName>
</protein>
<evidence type="ECO:0000256" key="1">
    <source>
        <dbReference type="SAM" id="Phobius"/>
    </source>
</evidence>
<evidence type="ECO:0000259" key="2">
    <source>
        <dbReference type="Pfam" id="PF00931"/>
    </source>
</evidence>
<keyword evidence="1" id="KW-0812">Transmembrane</keyword>
<dbReference type="SMART" id="SM00028">
    <property type="entry name" value="TPR"/>
    <property type="match status" value="3"/>
</dbReference>
<keyword evidence="1" id="KW-1133">Transmembrane helix</keyword>